<protein>
    <recommendedName>
        <fullName evidence="1">F-box domain-containing protein</fullName>
    </recommendedName>
</protein>
<organism evidence="2 3">
    <name type="scientific">Coptis chinensis</name>
    <dbReference type="NCBI Taxonomy" id="261450"/>
    <lineage>
        <taxon>Eukaryota</taxon>
        <taxon>Viridiplantae</taxon>
        <taxon>Streptophyta</taxon>
        <taxon>Embryophyta</taxon>
        <taxon>Tracheophyta</taxon>
        <taxon>Spermatophyta</taxon>
        <taxon>Magnoliopsida</taxon>
        <taxon>Ranunculales</taxon>
        <taxon>Ranunculaceae</taxon>
        <taxon>Coptidoideae</taxon>
        <taxon>Coptis</taxon>
    </lineage>
</organism>
<name>A0A835GY20_9MAGN</name>
<evidence type="ECO:0000259" key="1">
    <source>
        <dbReference type="PROSITE" id="PS50181"/>
    </source>
</evidence>
<dbReference type="Pfam" id="PF08387">
    <property type="entry name" value="FBD"/>
    <property type="match status" value="1"/>
</dbReference>
<dbReference type="Pfam" id="PF24758">
    <property type="entry name" value="LRR_At5g56370"/>
    <property type="match status" value="1"/>
</dbReference>
<dbReference type="InterPro" id="IPR006566">
    <property type="entry name" value="FBD"/>
</dbReference>
<dbReference type="CDD" id="cd22160">
    <property type="entry name" value="F-box_AtFBL13-like"/>
    <property type="match status" value="1"/>
</dbReference>
<dbReference type="InterPro" id="IPR001810">
    <property type="entry name" value="F-box_dom"/>
</dbReference>
<evidence type="ECO:0000313" key="2">
    <source>
        <dbReference type="EMBL" id="KAF9589595.1"/>
    </source>
</evidence>
<keyword evidence="3" id="KW-1185">Reference proteome</keyword>
<dbReference type="InterPro" id="IPR055411">
    <property type="entry name" value="LRR_FXL15/At3g58940/PEG3-like"/>
</dbReference>
<dbReference type="Proteomes" id="UP000631114">
    <property type="component" value="Unassembled WGS sequence"/>
</dbReference>
<dbReference type="Gene3D" id="3.80.10.10">
    <property type="entry name" value="Ribonuclease Inhibitor"/>
    <property type="match status" value="1"/>
</dbReference>
<dbReference type="InterPro" id="IPR050232">
    <property type="entry name" value="FBL13/AtMIF1-like"/>
</dbReference>
<dbReference type="InterPro" id="IPR036047">
    <property type="entry name" value="F-box-like_dom_sf"/>
</dbReference>
<dbReference type="Pfam" id="PF00646">
    <property type="entry name" value="F-box"/>
    <property type="match status" value="1"/>
</dbReference>
<dbReference type="SMART" id="SM00579">
    <property type="entry name" value="FBD"/>
    <property type="match status" value="1"/>
</dbReference>
<dbReference type="InterPro" id="IPR032675">
    <property type="entry name" value="LRR_dom_sf"/>
</dbReference>
<dbReference type="OrthoDB" id="612216at2759"/>
<dbReference type="PANTHER" id="PTHR31900:SF30">
    <property type="entry name" value="SUPERFAMILY PROTEIN, PUTATIVE-RELATED"/>
    <property type="match status" value="1"/>
</dbReference>
<dbReference type="PANTHER" id="PTHR31900">
    <property type="entry name" value="F-BOX/RNI SUPERFAMILY PROTEIN-RELATED"/>
    <property type="match status" value="1"/>
</dbReference>
<dbReference type="InterPro" id="IPR053781">
    <property type="entry name" value="F-box_AtFBL13-like"/>
</dbReference>
<feature type="domain" description="F-box" evidence="1">
    <location>
        <begin position="22"/>
        <end position="70"/>
    </location>
</feature>
<accession>A0A835GY20</accession>
<evidence type="ECO:0000313" key="3">
    <source>
        <dbReference type="Proteomes" id="UP000631114"/>
    </source>
</evidence>
<dbReference type="PROSITE" id="PS50181">
    <property type="entry name" value="FBOX"/>
    <property type="match status" value="1"/>
</dbReference>
<sequence>MALSNTVMDASSSTRQRLNEDEDRISYLPDNILHYILSFLSTKFAVRTSVLSTRWKQVWFGISNLVFYAFGPMDKLIFMNFVDNVLLHHDATFIDKFSVSSKLVLDDTRVNGWISTILDRNVGELVLNTFVEHPLMLPCTLFTSKVLQRMKLHVDSNLKLPVSFCISSLKVLHLDFITFSCEEEIHQVSLSFPVLEKLVLIDCIWNIEVVNIYAPALENLMINDASYAADNIYDFEIKIYAESLITLDLVSKFAYKFSLHNLSSLSKASVDFHSEHGIEDRVSKLIEGIGNVKDLMLSSEAVEILFVANLTVELLAFPNLKSLRVHIQGGYVYGEMLTELFSYLPNVESLLFTKEVDIIFFEGNGCWTLEAIPQSFLSNLKSVELRSFDGNENDLGLVEFLLKNAIALQKVTIRGSSALSANPKKQFEVTKQLLMLPRDSTCVIDFS</sequence>
<dbReference type="SUPFAM" id="SSF81383">
    <property type="entry name" value="F-box domain"/>
    <property type="match status" value="1"/>
</dbReference>
<dbReference type="AlphaFoldDB" id="A0A835GY20"/>
<dbReference type="Gene3D" id="1.20.1280.50">
    <property type="match status" value="1"/>
</dbReference>
<gene>
    <name evidence="2" type="ORF">IFM89_025878</name>
</gene>
<dbReference type="EMBL" id="JADFTS010000009">
    <property type="protein sequence ID" value="KAF9589595.1"/>
    <property type="molecule type" value="Genomic_DNA"/>
</dbReference>
<dbReference type="SMART" id="SM00256">
    <property type="entry name" value="FBOX"/>
    <property type="match status" value="1"/>
</dbReference>
<proteinExistence type="predicted"/>
<comment type="caution">
    <text evidence="2">The sequence shown here is derived from an EMBL/GenBank/DDBJ whole genome shotgun (WGS) entry which is preliminary data.</text>
</comment>
<reference evidence="2 3" key="1">
    <citation type="submission" date="2020-10" db="EMBL/GenBank/DDBJ databases">
        <title>The Coptis chinensis genome and diversification of protoberbering-type alkaloids.</title>
        <authorList>
            <person name="Wang B."/>
            <person name="Shu S."/>
            <person name="Song C."/>
            <person name="Liu Y."/>
        </authorList>
    </citation>
    <scope>NUCLEOTIDE SEQUENCE [LARGE SCALE GENOMIC DNA]</scope>
    <source>
        <strain evidence="2">HL-2020</strain>
        <tissue evidence="2">Leaf</tissue>
    </source>
</reference>